<feature type="transmembrane region" description="Helical" evidence="7">
    <location>
        <begin position="129"/>
        <end position="149"/>
    </location>
</feature>
<dbReference type="EMBL" id="JAWJWE010000004">
    <property type="protein sequence ID" value="KAK6636545.1"/>
    <property type="molecule type" value="Genomic_DNA"/>
</dbReference>
<feature type="transmembrane region" description="Helical" evidence="7">
    <location>
        <begin position="39"/>
        <end position="57"/>
    </location>
</feature>
<evidence type="ECO:0000256" key="4">
    <source>
        <dbReference type="ARBA" id="ARBA00022989"/>
    </source>
</evidence>
<proteinExistence type="inferred from homology"/>
<comment type="similarity">
    <text evidence="2">Belongs to the TDE1 family.</text>
</comment>
<feature type="region of interest" description="Disordered" evidence="6">
    <location>
        <begin position="287"/>
        <end position="309"/>
    </location>
</feature>
<feature type="chain" id="PRO_5043048164" description="Serine incorporator" evidence="8">
    <location>
        <begin position="17"/>
        <end position="389"/>
    </location>
</feature>
<evidence type="ECO:0000313" key="10">
    <source>
        <dbReference type="Proteomes" id="UP001372834"/>
    </source>
</evidence>
<evidence type="ECO:0000256" key="3">
    <source>
        <dbReference type="ARBA" id="ARBA00022692"/>
    </source>
</evidence>
<dbReference type="Proteomes" id="UP001372834">
    <property type="component" value="Unassembled WGS sequence"/>
</dbReference>
<protein>
    <recommendedName>
        <fullName evidence="11">Serine incorporator</fullName>
    </recommendedName>
</protein>
<evidence type="ECO:0000256" key="1">
    <source>
        <dbReference type="ARBA" id="ARBA00004141"/>
    </source>
</evidence>
<evidence type="ECO:0000256" key="5">
    <source>
        <dbReference type="ARBA" id="ARBA00023136"/>
    </source>
</evidence>
<evidence type="ECO:0000256" key="6">
    <source>
        <dbReference type="SAM" id="MobiDB-lite"/>
    </source>
</evidence>
<feature type="transmembrane region" description="Helical" evidence="7">
    <location>
        <begin position="321"/>
        <end position="341"/>
    </location>
</feature>
<feature type="transmembrane region" description="Helical" evidence="7">
    <location>
        <begin position="361"/>
        <end position="381"/>
    </location>
</feature>
<feature type="transmembrane region" description="Helical" evidence="7">
    <location>
        <begin position="95"/>
        <end position="117"/>
    </location>
</feature>
<dbReference type="PANTHER" id="PTHR10383">
    <property type="entry name" value="SERINE INCORPORATOR"/>
    <property type="match status" value="1"/>
</dbReference>
<dbReference type="InterPro" id="IPR005016">
    <property type="entry name" value="TDE1/TMS"/>
</dbReference>
<dbReference type="GO" id="GO:0016020">
    <property type="term" value="C:membrane"/>
    <property type="evidence" value="ECO:0007669"/>
    <property type="project" value="UniProtKB-SubCell"/>
</dbReference>
<gene>
    <name evidence="9" type="ORF">RUM43_010207</name>
</gene>
<keyword evidence="5 7" id="KW-0472">Membrane</keyword>
<organism evidence="9 10">
    <name type="scientific">Polyplax serrata</name>
    <name type="common">Common mouse louse</name>
    <dbReference type="NCBI Taxonomy" id="468196"/>
    <lineage>
        <taxon>Eukaryota</taxon>
        <taxon>Metazoa</taxon>
        <taxon>Ecdysozoa</taxon>
        <taxon>Arthropoda</taxon>
        <taxon>Hexapoda</taxon>
        <taxon>Insecta</taxon>
        <taxon>Pterygota</taxon>
        <taxon>Neoptera</taxon>
        <taxon>Paraneoptera</taxon>
        <taxon>Psocodea</taxon>
        <taxon>Troctomorpha</taxon>
        <taxon>Phthiraptera</taxon>
        <taxon>Anoplura</taxon>
        <taxon>Polyplacidae</taxon>
        <taxon>Polyplax</taxon>
    </lineage>
</organism>
<evidence type="ECO:0000256" key="7">
    <source>
        <dbReference type="SAM" id="Phobius"/>
    </source>
</evidence>
<evidence type="ECO:0000256" key="8">
    <source>
        <dbReference type="SAM" id="SignalP"/>
    </source>
</evidence>
<feature type="transmembrane region" description="Helical" evidence="7">
    <location>
        <begin position="264"/>
        <end position="280"/>
    </location>
</feature>
<reference evidence="9 10" key="1">
    <citation type="submission" date="2023-10" db="EMBL/GenBank/DDBJ databases">
        <title>Genomes of two closely related lineages of the louse Polyplax serrata with different host specificities.</title>
        <authorList>
            <person name="Martinu J."/>
            <person name="Tarabai H."/>
            <person name="Stefka J."/>
            <person name="Hypsa V."/>
        </authorList>
    </citation>
    <scope>NUCLEOTIDE SEQUENCE [LARGE SCALE GENOMIC DNA]</scope>
    <source>
        <strain evidence="9">HR10_N</strain>
    </source>
</reference>
<comment type="subcellular location">
    <subcellularLocation>
        <location evidence="1">Membrane</location>
        <topology evidence="1">Multi-pass membrane protein</topology>
    </subcellularLocation>
</comment>
<evidence type="ECO:0000256" key="2">
    <source>
        <dbReference type="ARBA" id="ARBA00006665"/>
    </source>
</evidence>
<name>A0AAN8P906_POLSC</name>
<keyword evidence="3 7" id="KW-0812">Transmembrane</keyword>
<evidence type="ECO:0008006" key="11">
    <source>
        <dbReference type="Google" id="ProtNLM"/>
    </source>
</evidence>
<keyword evidence="4 7" id="KW-1133">Transmembrane helix</keyword>
<feature type="transmembrane region" description="Helical" evidence="7">
    <location>
        <begin position="156"/>
        <end position="178"/>
    </location>
</feature>
<comment type="caution">
    <text evidence="9">The sequence shown here is derived from an EMBL/GenBank/DDBJ whole genome shotgun (WGS) entry which is preliminary data.</text>
</comment>
<feature type="signal peptide" evidence="8">
    <location>
        <begin position="1"/>
        <end position="16"/>
    </location>
</feature>
<dbReference type="AlphaFoldDB" id="A0AAN8P906"/>
<dbReference type="Pfam" id="PF03348">
    <property type="entry name" value="Serinc"/>
    <property type="match status" value="1"/>
</dbReference>
<sequence>MGAALGLCSVAQLVCCSSSVACSLSRCCPNCGNSVATRIMYGIMLLLGAITAAIMLAPGLQNELRKVPFCQNSSTNKLIPSALTWECDNAVGYSAVYRVCFALTCFFILMSIMMIGVKSSKDHRAMIQNGFWGMKYLVLIGICVGAFFIPGGEFASVWMVFGMVGGFLFILIQLILIVDFAHSWAENWVGKYEESGSKVCVVSTLPKVQEYQPKSGLLQSSIVTAYVIYLTWSGVSNSPDRDCNPGLLPFISKNNSTDVFDKESIVGLIIWILVVIYSSLRSGSSSDKMAMASDSENVADQDGEKKETDDESDKITYNWSFFHFVFALATLYIMMTLTNWYRPNSTLKTLNANSASMWVKIVSSWLCVLLYMWSMIAPMLLQSRDFTPV</sequence>
<keyword evidence="8" id="KW-0732">Signal</keyword>
<dbReference type="PANTHER" id="PTHR10383:SF9">
    <property type="entry name" value="SERINE INCORPORATOR, ISOFORM F"/>
    <property type="match status" value="1"/>
</dbReference>
<evidence type="ECO:0000313" key="9">
    <source>
        <dbReference type="EMBL" id="KAK6636545.1"/>
    </source>
</evidence>
<accession>A0AAN8P906</accession>